<evidence type="ECO:0000313" key="4">
    <source>
        <dbReference type="EMBL" id="OGK02767.1"/>
    </source>
</evidence>
<dbReference type="Pfam" id="PF13439">
    <property type="entry name" value="Glyco_transf_4"/>
    <property type="match status" value="1"/>
</dbReference>
<dbReference type="InterPro" id="IPR001296">
    <property type="entry name" value="Glyco_trans_1"/>
</dbReference>
<feature type="domain" description="Glycosyl transferase family 1" evidence="2">
    <location>
        <begin position="127"/>
        <end position="278"/>
    </location>
</feature>
<feature type="domain" description="Glycosyltransferase subfamily 4-like N-terminal" evidence="3">
    <location>
        <begin position="28"/>
        <end position="105"/>
    </location>
</feature>
<gene>
    <name evidence="4" type="ORF">A2519_07445</name>
</gene>
<protein>
    <recommendedName>
        <fullName evidence="6">Glycosyltransferase family 1 protein</fullName>
    </recommendedName>
</protein>
<keyword evidence="1" id="KW-0808">Transferase</keyword>
<dbReference type="Gene3D" id="3.40.50.2000">
    <property type="entry name" value="Glycogen Phosphorylase B"/>
    <property type="match status" value="2"/>
</dbReference>
<evidence type="ECO:0000259" key="3">
    <source>
        <dbReference type="Pfam" id="PF13439"/>
    </source>
</evidence>
<accession>A0A1F7F8C1</accession>
<dbReference type="CDD" id="cd03809">
    <property type="entry name" value="GT4_MtfB-like"/>
    <property type="match status" value="1"/>
</dbReference>
<dbReference type="GO" id="GO:0009103">
    <property type="term" value="P:lipopolysaccharide biosynthetic process"/>
    <property type="evidence" value="ECO:0007669"/>
    <property type="project" value="TreeGrafter"/>
</dbReference>
<reference evidence="4 5" key="1">
    <citation type="journal article" date="2016" name="Nat. Commun.">
        <title>Thousands of microbial genomes shed light on interconnected biogeochemical processes in an aquifer system.</title>
        <authorList>
            <person name="Anantharaman K."/>
            <person name="Brown C.T."/>
            <person name="Hug L.A."/>
            <person name="Sharon I."/>
            <person name="Castelle C.J."/>
            <person name="Probst A.J."/>
            <person name="Thomas B.C."/>
            <person name="Singh A."/>
            <person name="Wilkins M.J."/>
            <person name="Karaoz U."/>
            <person name="Brodie E.L."/>
            <person name="Williams K.H."/>
            <person name="Hubbard S.S."/>
            <person name="Banfield J.F."/>
        </authorList>
    </citation>
    <scope>NUCLEOTIDE SEQUENCE [LARGE SCALE GENOMIC DNA]</scope>
</reference>
<sequence length="310" mass="33750">RSLFLSSEIGRDALDIYHGLTNELPWGIEKTRTRSVVTIHDLIFLRYPETYPFVDRKVYAAKCRHAVRVASCVVADSRQTRDDLCAFLNCDPEKIRVVYPSVDPAYFVPLSEEAITEVRGRYGLSGQYILSVGSITRRKNLFSLVKAVERVRASVPMSLVVCGSGSGSYFSSVKSYITGKKLEASVVFLGHADPCDLPALYQGASVFAYPSVFEGFGLPIAEALASRVPVITSRGSCFSEAGGAASLYVAPFDDSALANALERILSNAALRKSMIDQGALHGQKFTEEVLGSELARIYGLLVNATGRKDV</sequence>
<comment type="caution">
    <text evidence="4">The sequence shown here is derived from an EMBL/GenBank/DDBJ whole genome shotgun (WGS) entry which is preliminary data.</text>
</comment>
<evidence type="ECO:0000256" key="1">
    <source>
        <dbReference type="ARBA" id="ARBA00022679"/>
    </source>
</evidence>
<evidence type="ECO:0000259" key="2">
    <source>
        <dbReference type="Pfam" id="PF00534"/>
    </source>
</evidence>
<proteinExistence type="predicted"/>
<organism evidence="4 5">
    <name type="scientific">Candidatus Raymondbacteria bacterium RIFOXYD12_FULL_49_13</name>
    <dbReference type="NCBI Taxonomy" id="1817890"/>
    <lineage>
        <taxon>Bacteria</taxon>
        <taxon>Raymondiibacteriota</taxon>
    </lineage>
</organism>
<dbReference type="GO" id="GO:0016757">
    <property type="term" value="F:glycosyltransferase activity"/>
    <property type="evidence" value="ECO:0007669"/>
    <property type="project" value="InterPro"/>
</dbReference>
<dbReference type="SUPFAM" id="SSF53756">
    <property type="entry name" value="UDP-Glycosyltransferase/glycogen phosphorylase"/>
    <property type="match status" value="1"/>
</dbReference>
<evidence type="ECO:0008006" key="6">
    <source>
        <dbReference type="Google" id="ProtNLM"/>
    </source>
</evidence>
<dbReference type="EMBL" id="MFYX01000102">
    <property type="protein sequence ID" value="OGK02767.1"/>
    <property type="molecule type" value="Genomic_DNA"/>
</dbReference>
<dbReference type="PANTHER" id="PTHR46401:SF2">
    <property type="entry name" value="GLYCOSYLTRANSFERASE WBBK-RELATED"/>
    <property type="match status" value="1"/>
</dbReference>
<dbReference type="Proteomes" id="UP000179243">
    <property type="component" value="Unassembled WGS sequence"/>
</dbReference>
<evidence type="ECO:0000313" key="5">
    <source>
        <dbReference type="Proteomes" id="UP000179243"/>
    </source>
</evidence>
<dbReference type="Pfam" id="PF00534">
    <property type="entry name" value="Glycos_transf_1"/>
    <property type="match status" value="1"/>
</dbReference>
<dbReference type="AlphaFoldDB" id="A0A1F7F8C1"/>
<name>A0A1F7F8C1_UNCRA</name>
<feature type="non-terminal residue" evidence="4">
    <location>
        <position position="1"/>
    </location>
</feature>
<dbReference type="PANTHER" id="PTHR46401">
    <property type="entry name" value="GLYCOSYLTRANSFERASE WBBK-RELATED"/>
    <property type="match status" value="1"/>
</dbReference>
<dbReference type="InterPro" id="IPR028098">
    <property type="entry name" value="Glyco_trans_4-like_N"/>
</dbReference>